<evidence type="ECO:0000313" key="9">
    <source>
        <dbReference type="Proteomes" id="UP000243515"/>
    </source>
</evidence>
<feature type="region of interest" description="Disordered" evidence="6">
    <location>
        <begin position="545"/>
        <end position="593"/>
    </location>
</feature>
<feature type="region of interest" description="Disordered" evidence="6">
    <location>
        <begin position="1"/>
        <end position="124"/>
    </location>
</feature>
<feature type="region of interest" description="Disordered" evidence="6">
    <location>
        <begin position="262"/>
        <end position="323"/>
    </location>
</feature>
<dbReference type="FunFam" id="3.30.2160.10:FF:000004">
    <property type="entry name" value="probable E3 ubiquitin-protein ligase HERC4 isoform X1"/>
    <property type="match status" value="1"/>
</dbReference>
<feature type="domain" description="HECT" evidence="7">
    <location>
        <begin position="853"/>
        <end position="1199"/>
    </location>
</feature>
<comment type="caution">
    <text evidence="8">The sequence shown here is derived from an EMBL/GenBank/DDBJ whole genome shotgun (WGS) entry which is preliminary data.</text>
</comment>
<dbReference type="InterPro" id="IPR035983">
    <property type="entry name" value="Hect_E3_ubiquitin_ligase"/>
</dbReference>
<accession>A0A232M6I6</accession>
<dbReference type="SMART" id="SM00119">
    <property type="entry name" value="HECTc"/>
    <property type="match status" value="1"/>
</dbReference>
<evidence type="ECO:0000313" key="8">
    <source>
        <dbReference type="EMBL" id="OXV12020.1"/>
    </source>
</evidence>
<dbReference type="OrthoDB" id="8068875at2759"/>
<dbReference type="InterPro" id="IPR044611">
    <property type="entry name" value="E3A/B/C-like"/>
</dbReference>
<evidence type="ECO:0000256" key="2">
    <source>
        <dbReference type="ARBA" id="ARBA00012485"/>
    </source>
</evidence>
<dbReference type="EC" id="2.3.2.26" evidence="2"/>
<keyword evidence="9" id="KW-1185">Reference proteome</keyword>
<dbReference type="EMBL" id="NPHW01002179">
    <property type="protein sequence ID" value="OXV12020.1"/>
    <property type="molecule type" value="Genomic_DNA"/>
</dbReference>
<keyword evidence="4 5" id="KW-0833">Ubl conjugation pathway</keyword>
<name>A0A232M6I6_9EURO</name>
<keyword evidence="3" id="KW-0808">Transferase</keyword>
<dbReference type="Gene3D" id="3.90.1750.10">
    <property type="entry name" value="Hect, E3 ligase catalytic domains"/>
    <property type="match status" value="1"/>
</dbReference>
<evidence type="ECO:0000256" key="1">
    <source>
        <dbReference type="ARBA" id="ARBA00000885"/>
    </source>
</evidence>
<dbReference type="GO" id="GO:0061630">
    <property type="term" value="F:ubiquitin protein ligase activity"/>
    <property type="evidence" value="ECO:0007669"/>
    <property type="project" value="UniProtKB-EC"/>
</dbReference>
<dbReference type="Gene3D" id="3.30.2410.10">
    <property type="entry name" value="Hect, E3 ligase catalytic domain"/>
    <property type="match status" value="1"/>
</dbReference>
<feature type="compositionally biased region" description="Basic and acidic residues" evidence="6">
    <location>
        <begin position="545"/>
        <end position="559"/>
    </location>
</feature>
<dbReference type="Gene3D" id="3.30.2160.10">
    <property type="entry name" value="Hect, E3 ligase catalytic domain"/>
    <property type="match status" value="1"/>
</dbReference>
<evidence type="ECO:0000256" key="4">
    <source>
        <dbReference type="ARBA" id="ARBA00022786"/>
    </source>
</evidence>
<dbReference type="Proteomes" id="UP000243515">
    <property type="component" value="Unassembled WGS sequence"/>
</dbReference>
<dbReference type="PANTHER" id="PTHR45700:SF9">
    <property type="entry name" value="HECT-TYPE E3 UBIQUITIN TRANSFERASE"/>
    <property type="match status" value="1"/>
</dbReference>
<gene>
    <name evidence="8" type="ORF">Egran_00219</name>
</gene>
<comment type="catalytic activity">
    <reaction evidence="1">
        <text>S-ubiquitinyl-[E2 ubiquitin-conjugating enzyme]-L-cysteine + [acceptor protein]-L-lysine = [E2 ubiquitin-conjugating enzyme]-L-cysteine + N(6)-ubiquitinyl-[acceptor protein]-L-lysine.</text>
        <dbReference type="EC" id="2.3.2.26"/>
    </reaction>
</comment>
<evidence type="ECO:0000256" key="3">
    <source>
        <dbReference type="ARBA" id="ARBA00022679"/>
    </source>
</evidence>
<feature type="compositionally biased region" description="Basic and acidic residues" evidence="6">
    <location>
        <begin position="77"/>
        <end position="89"/>
    </location>
</feature>
<dbReference type="PROSITE" id="PS50237">
    <property type="entry name" value="HECT"/>
    <property type="match status" value="1"/>
</dbReference>
<feature type="compositionally biased region" description="Acidic residues" evidence="6">
    <location>
        <begin position="90"/>
        <end position="104"/>
    </location>
</feature>
<feature type="compositionally biased region" description="Polar residues" evidence="6">
    <location>
        <begin position="568"/>
        <end position="577"/>
    </location>
</feature>
<evidence type="ECO:0000259" key="7">
    <source>
        <dbReference type="PROSITE" id="PS50237"/>
    </source>
</evidence>
<feature type="region of interest" description="Disordered" evidence="6">
    <location>
        <begin position="401"/>
        <end position="431"/>
    </location>
</feature>
<dbReference type="PANTHER" id="PTHR45700">
    <property type="entry name" value="UBIQUITIN-PROTEIN LIGASE E3C"/>
    <property type="match status" value="1"/>
</dbReference>
<dbReference type="GO" id="GO:0000209">
    <property type="term" value="P:protein polyubiquitination"/>
    <property type="evidence" value="ECO:0007669"/>
    <property type="project" value="InterPro"/>
</dbReference>
<sequence>MPSWSSRQNSSPSTSSSNAAPSNFSTPSHHGTKRNLSSPFDYTLPPLYSTTTTAPGRRAHSRSISHPFPSIRSGANKKGEVPISKRDFLDSDDDDDDDDDDEDGVTYFSDPRSKSPRKHPPRWTPAEEFVSGKCMTCDSTVRWPRLLKVYRCTVCLTVNDLEPCPDSQDHGPGPKIRRKAVPLSVERTRSIIDQCLSAYLQDQLKECDFVSSSPRALPPEPLIDNNGMTDIDPFVSDGAEGLISAPAAGLRLSFSQMSIASQRKRKNRGFPPMSSLDTEWKDSRGRNRSSSDTPVMPRVDHSPHDVSGRSSYGAENRHRTEGHRSIFRPLEEYLLSSFTSCDCLNDSFMTARSPHRAASDDNPPRTNCDQLSVQSSLLASPVVEPDAKTLLLGDIAENSSWWMGGRPPQDTGETQMREKDKGSGSLKSHVSSRSPRIDWTELEEWYRLIISLGDSWIDKWLSMKPDDADGEESSTGKRWDSINLNILEKEITEARIHAQRTLLKATENLLKRPRRPLKRPEDIRFLLILLANPLLYSASNPKQRSMADFKVPRERDRSRSKGRHPTRDNSVSSSTRRGASAPPRQKPRGPGYHSGIVKRMLGLLSNLPNECHCFLVGWFSRFSEGQFERIVDLIGSFVTYRLTRQHGRRRIETPKPTNGLVPSLSGASRTIPAQLHAALSERSPPKSSNDGRKPVIYSEDWQIRAAARVMSLLFAANNANFSRKRDYFLLNQRAPNSGMAAKSYAYSPGQMIPTSSFYNTLLDYADLVADFETWESRSSKFSFCQYPFFLSIYAKIHILEYDARRQMESKAREAFFDSILSRKAVSQFLVLKVRRECLVEDSLRSVSEVVGSVQEEVKKGLRIEFVGEEGVDAGGLRKEWFLLLVREVFDPNHGLFIYDDDSHFCYFNPFCFESSEQFFLVGVVLGLAIYNSTILDVAFPPFAFKKLLASAPTAGVPATSTSRVTYSCTLDDLAEYRPVLAKGLRALLEFEGDVQETFCYDFVAQIDRYGQPAAVPLCPGGEKRPVTNANRREFVDLYVQYLLDTAVHKQYEPFKRGFFTVCGGNALYLFRPEEIELLVRGSDEHLDVASLRAVATYENWSTPNAESEPVVRWFWEFFTDASPQNQRKLLSFITGSDRIPAMGATNLIIRVSCLGNDSLRYPIARTCFNTLGLFRYSTREQLETKLWGAVVNSEGFGLK</sequence>
<evidence type="ECO:0000256" key="6">
    <source>
        <dbReference type="SAM" id="MobiDB-lite"/>
    </source>
</evidence>
<feature type="compositionally biased region" description="Low complexity" evidence="6">
    <location>
        <begin position="42"/>
        <end position="53"/>
    </location>
</feature>
<organism evidence="8 9">
    <name type="scientific">Elaphomyces granulatus</name>
    <dbReference type="NCBI Taxonomy" id="519963"/>
    <lineage>
        <taxon>Eukaryota</taxon>
        <taxon>Fungi</taxon>
        <taxon>Dikarya</taxon>
        <taxon>Ascomycota</taxon>
        <taxon>Pezizomycotina</taxon>
        <taxon>Eurotiomycetes</taxon>
        <taxon>Eurotiomycetidae</taxon>
        <taxon>Eurotiales</taxon>
        <taxon>Elaphomycetaceae</taxon>
        <taxon>Elaphomyces</taxon>
    </lineage>
</organism>
<dbReference type="SUPFAM" id="SSF56204">
    <property type="entry name" value="Hect, E3 ligase catalytic domain"/>
    <property type="match status" value="1"/>
</dbReference>
<dbReference type="AlphaFoldDB" id="A0A232M6I6"/>
<dbReference type="Pfam" id="PF00632">
    <property type="entry name" value="HECT"/>
    <property type="match status" value="1"/>
</dbReference>
<feature type="active site" description="Glycyl thioester intermediate" evidence="5">
    <location>
        <position position="1167"/>
    </location>
</feature>
<dbReference type="CDD" id="cd00078">
    <property type="entry name" value="HECTc"/>
    <property type="match status" value="1"/>
</dbReference>
<evidence type="ECO:0000256" key="5">
    <source>
        <dbReference type="PROSITE-ProRule" id="PRU00104"/>
    </source>
</evidence>
<protein>
    <recommendedName>
        <fullName evidence="2">HECT-type E3 ubiquitin transferase</fullName>
        <ecNumber evidence="2">2.3.2.26</ecNumber>
    </recommendedName>
</protein>
<proteinExistence type="predicted"/>
<feature type="compositionally biased region" description="Basic and acidic residues" evidence="6">
    <location>
        <begin position="298"/>
        <end position="307"/>
    </location>
</feature>
<dbReference type="InterPro" id="IPR000569">
    <property type="entry name" value="HECT_dom"/>
</dbReference>
<reference evidence="8 9" key="1">
    <citation type="journal article" date="2015" name="Environ. Microbiol.">
        <title>Metagenome sequence of Elaphomyces granulatus from sporocarp tissue reveals Ascomycota ectomycorrhizal fingerprints of genome expansion and a Proteobacteria-rich microbiome.</title>
        <authorList>
            <person name="Quandt C.A."/>
            <person name="Kohler A."/>
            <person name="Hesse C.N."/>
            <person name="Sharpton T.J."/>
            <person name="Martin F."/>
            <person name="Spatafora J.W."/>
        </authorList>
    </citation>
    <scope>NUCLEOTIDE SEQUENCE [LARGE SCALE GENOMIC DNA]</scope>
    <source>
        <strain evidence="8 9">OSC145934</strain>
    </source>
</reference>
<feature type="compositionally biased region" description="Low complexity" evidence="6">
    <location>
        <begin position="1"/>
        <end position="28"/>
    </location>
</feature>